<dbReference type="Pfam" id="PF13466">
    <property type="entry name" value="STAS_2"/>
    <property type="match status" value="1"/>
</dbReference>
<sequence length="108" mass="11681">MAERPALSMLVLDDCPTVEILLSGDLDATADRALSEVVAGVLIDPQVVRIEVDVAGLAYVDACGVAALFRVRQRAANFGVCLRLVQVRPPLHRLLDCAEVWRSLADPE</sequence>
<dbReference type="Gene3D" id="3.30.750.24">
    <property type="entry name" value="STAS domain"/>
    <property type="match status" value="1"/>
</dbReference>
<dbReference type="InterPro" id="IPR058548">
    <property type="entry name" value="MlaB-like_STAS"/>
</dbReference>
<organism evidence="2 3">
    <name type="scientific">Streptacidiphilus cavernicola</name>
    <dbReference type="NCBI Taxonomy" id="3342716"/>
    <lineage>
        <taxon>Bacteria</taxon>
        <taxon>Bacillati</taxon>
        <taxon>Actinomycetota</taxon>
        <taxon>Actinomycetes</taxon>
        <taxon>Kitasatosporales</taxon>
        <taxon>Streptomycetaceae</taxon>
        <taxon>Streptacidiphilus</taxon>
    </lineage>
</organism>
<dbReference type="SUPFAM" id="SSF52091">
    <property type="entry name" value="SpoIIaa-like"/>
    <property type="match status" value="1"/>
</dbReference>
<feature type="domain" description="STAS" evidence="1">
    <location>
        <begin position="20"/>
        <end position="108"/>
    </location>
</feature>
<reference evidence="2 3" key="1">
    <citation type="submission" date="2024-09" db="EMBL/GenBank/DDBJ databases">
        <authorList>
            <person name="Lee S.D."/>
        </authorList>
    </citation>
    <scope>NUCLEOTIDE SEQUENCE [LARGE SCALE GENOMIC DNA]</scope>
    <source>
        <strain evidence="2 3">N1-5</strain>
    </source>
</reference>
<proteinExistence type="predicted"/>
<accession>A0ABV6UJ33</accession>
<dbReference type="CDD" id="cd07043">
    <property type="entry name" value="STAS_anti-anti-sigma_factors"/>
    <property type="match status" value="1"/>
</dbReference>
<dbReference type="EMBL" id="JBHEZZ010000004">
    <property type="protein sequence ID" value="MFC1401470.1"/>
    <property type="molecule type" value="Genomic_DNA"/>
</dbReference>
<evidence type="ECO:0000313" key="3">
    <source>
        <dbReference type="Proteomes" id="UP001592528"/>
    </source>
</evidence>
<gene>
    <name evidence="2" type="ORF">ACEZDJ_09235</name>
</gene>
<evidence type="ECO:0000259" key="1">
    <source>
        <dbReference type="PROSITE" id="PS50801"/>
    </source>
</evidence>
<dbReference type="Proteomes" id="UP001592528">
    <property type="component" value="Unassembled WGS sequence"/>
</dbReference>
<keyword evidence="3" id="KW-1185">Reference proteome</keyword>
<protein>
    <submittedName>
        <fullName evidence="2">STAS domain-containing protein</fullName>
    </submittedName>
</protein>
<name>A0ABV6UJ33_9ACTN</name>
<dbReference type="InterPro" id="IPR002645">
    <property type="entry name" value="STAS_dom"/>
</dbReference>
<dbReference type="PROSITE" id="PS50801">
    <property type="entry name" value="STAS"/>
    <property type="match status" value="1"/>
</dbReference>
<evidence type="ECO:0000313" key="2">
    <source>
        <dbReference type="EMBL" id="MFC1401470.1"/>
    </source>
</evidence>
<comment type="caution">
    <text evidence="2">The sequence shown here is derived from an EMBL/GenBank/DDBJ whole genome shotgun (WGS) entry which is preliminary data.</text>
</comment>
<dbReference type="InterPro" id="IPR036513">
    <property type="entry name" value="STAS_dom_sf"/>
</dbReference>